<proteinExistence type="predicted"/>
<dbReference type="RefSeq" id="WP_132487785.1">
    <property type="nucleotide sequence ID" value="NZ_SMKW01000028.1"/>
</dbReference>
<comment type="caution">
    <text evidence="1">The sequence shown here is derived from an EMBL/GenBank/DDBJ whole genome shotgun (WGS) entry which is preliminary data.</text>
</comment>
<evidence type="ECO:0000313" key="2">
    <source>
        <dbReference type="Proteomes" id="UP000294947"/>
    </source>
</evidence>
<sequence length="111" mass="11828">MTGSDGLDGLFEVRIGDRDLGVFTSCAGLEAGTVVVVLSRPQAGRAAAMLDWLRSRPEKSIGEITMLGPERAPLASWSLAGVMPVQWNGRGPGAPFETLELSCADLTRIIW</sequence>
<dbReference type="Proteomes" id="UP000294947">
    <property type="component" value="Unassembled WGS sequence"/>
</dbReference>
<organism evidence="1 2">
    <name type="scientific">Saccharopolyspora elongata</name>
    <dbReference type="NCBI Taxonomy" id="2530387"/>
    <lineage>
        <taxon>Bacteria</taxon>
        <taxon>Bacillati</taxon>
        <taxon>Actinomycetota</taxon>
        <taxon>Actinomycetes</taxon>
        <taxon>Pseudonocardiales</taxon>
        <taxon>Pseudonocardiaceae</taxon>
        <taxon>Saccharopolyspora</taxon>
    </lineage>
</organism>
<reference evidence="1 2" key="1">
    <citation type="submission" date="2019-03" db="EMBL/GenBank/DDBJ databases">
        <title>Draft genome sequences of novel Actinobacteria.</title>
        <authorList>
            <person name="Sahin N."/>
            <person name="Ay H."/>
            <person name="Saygin H."/>
        </authorList>
    </citation>
    <scope>NUCLEOTIDE SEQUENCE [LARGE SCALE GENOMIC DNA]</scope>
    <source>
        <strain evidence="1 2">7K502</strain>
    </source>
</reference>
<dbReference type="OrthoDB" id="9799891at2"/>
<keyword evidence="2" id="KW-1185">Reference proteome</keyword>
<name>A0A4R4YWQ1_9PSEU</name>
<evidence type="ECO:0000313" key="1">
    <source>
        <dbReference type="EMBL" id="TDD48809.1"/>
    </source>
</evidence>
<dbReference type="EMBL" id="SMKW01000028">
    <property type="protein sequence ID" value="TDD48809.1"/>
    <property type="molecule type" value="Genomic_DNA"/>
</dbReference>
<protein>
    <submittedName>
        <fullName evidence="1">Uncharacterized protein</fullName>
    </submittedName>
</protein>
<gene>
    <name evidence="1" type="ORF">E1288_21340</name>
</gene>
<accession>A0A4R4YWQ1</accession>
<dbReference type="AlphaFoldDB" id="A0A4R4YWQ1"/>